<protein>
    <submittedName>
        <fullName evidence="1">Uncharacterized protein</fullName>
    </submittedName>
</protein>
<gene>
    <name evidence="1" type="ORF">CNMCM5623_007089</name>
</gene>
<dbReference type="AlphaFoldDB" id="A0A8H6V0T3"/>
<dbReference type="Proteomes" id="UP000654922">
    <property type="component" value="Unassembled WGS sequence"/>
</dbReference>
<organism evidence="1 2">
    <name type="scientific">Aspergillus felis</name>
    <dbReference type="NCBI Taxonomy" id="1287682"/>
    <lineage>
        <taxon>Eukaryota</taxon>
        <taxon>Fungi</taxon>
        <taxon>Dikarya</taxon>
        <taxon>Ascomycota</taxon>
        <taxon>Pezizomycotina</taxon>
        <taxon>Eurotiomycetes</taxon>
        <taxon>Eurotiomycetidae</taxon>
        <taxon>Eurotiales</taxon>
        <taxon>Aspergillaceae</taxon>
        <taxon>Aspergillus</taxon>
        <taxon>Aspergillus subgen. Fumigati</taxon>
    </lineage>
</organism>
<proteinExistence type="predicted"/>
<accession>A0A8H6V0T3</accession>
<dbReference type="EMBL" id="JACBAE010000953">
    <property type="protein sequence ID" value="KAF7174388.1"/>
    <property type="molecule type" value="Genomic_DNA"/>
</dbReference>
<evidence type="ECO:0000313" key="2">
    <source>
        <dbReference type="Proteomes" id="UP000654922"/>
    </source>
</evidence>
<sequence length="122" mass="13842">MYTPAITKKPAQTRSSKQLLIHTYTKPPYFRRFPDSWECDTITSVTQTIPSPPVERICSSLELLPSPPGYVAVVVVSYADWYVSGPFLCTCVSASKFPLGSVCGLDWFCRDRERSLYRVPRE</sequence>
<name>A0A8H6V0T3_9EURO</name>
<comment type="caution">
    <text evidence="1">The sequence shown here is derived from an EMBL/GenBank/DDBJ whole genome shotgun (WGS) entry which is preliminary data.</text>
</comment>
<evidence type="ECO:0000313" key="1">
    <source>
        <dbReference type="EMBL" id="KAF7174388.1"/>
    </source>
</evidence>
<reference evidence="1" key="1">
    <citation type="submission" date="2020-06" db="EMBL/GenBank/DDBJ databases">
        <title>Draft genome sequences of strains closely related to Aspergillus parafelis and Aspergillus hiratsukae.</title>
        <authorList>
            <person name="Dos Santos R.A.C."/>
            <person name="Rivero-Menendez O."/>
            <person name="Steenwyk J.L."/>
            <person name="Mead M.E."/>
            <person name="Goldman G.H."/>
            <person name="Alastruey-Izquierdo A."/>
            <person name="Rokas A."/>
        </authorList>
    </citation>
    <scope>NUCLEOTIDE SEQUENCE</scope>
    <source>
        <strain evidence="1">CNM-CM5623</strain>
    </source>
</reference>